<feature type="region of interest" description="Disordered" evidence="9">
    <location>
        <begin position="169"/>
        <end position="309"/>
    </location>
</feature>
<dbReference type="Pfam" id="PF12330">
    <property type="entry name" value="Haspin_kinase"/>
    <property type="match status" value="1"/>
</dbReference>
<evidence type="ECO:0000256" key="6">
    <source>
        <dbReference type="ARBA" id="ARBA00022840"/>
    </source>
</evidence>
<dbReference type="GO" id="GO:0005737">
    <property type="term" value="C:cytoplasm"/>
    <property type="evidence" value="ECO:0007669"/>
    <property type="project" value="TreeGrafter"/>
</dbReference>
<dbReference type="GO" id="GO:0005634">
    <property type="term" value="C:nucleus"/>
    <property type="evidence" value="ECO:0007669"/>
    <property type="project" value="TreeGrafter"/>
</dbReference>
<dbReference type="GO" id="GO:0005524">
    <property type="term" value="F:ATP binding"/>
    <property type="evidence" value="ECO:0007669"/>
    <property type="project" value="UniProtKB-KW"/>
</dbReference>
<sequence length="815" mass="90505">MLGTRTKQINAYGKRGRRIVDAAREANPPAMNMEIISIFDDLPPPPERKSLASKMKKRENTVPTKSSILSTKVVGLQRKKRLSPVLSPVRKKQGSRMTQIMEAEIFKPIASKPAISKAKSKLSPPGESSDAPILSASSPRAPLSAISQTKQFSPFVDVDIIVLDGDGQTVRKERRVSRTDVSTNNFNNIRRSKQSVKSAPITIDTDSDAQEIRQPRWPKRLVTRKPIILSDSSSEDELPQPKSKATSRNSLQHRPLPSIPSSQISYGTSRSPLEVPEPQVPCEARQSYAPVPPGRRTPSPTFDAEEDLPSLPCIPNLASPQVPTRYHLVDSPVPKPRQLTPIRGGRKRLFEPPSPPSPTTPSDFNLSIDFSNLSLHSESQIHGTYQSDFQIHDSLLPLLEECHQDACGPHNFSTFIESFPYDPILQAARENYAIDMKFRKIGEASYSEVFGIGDVVLKVIPLRDESDSALHQDEEDGPAPTDAKDVRKEIIVTRAMGEVDGRFVKLLKAYVVRGRYPEVLLQLWDEYNEVKGSESVRPDTFKVSQVYAIIVLPNGGPDLEAYIFSNPSRTGWRQACCLFWQVAKALAHAEHLHRDLHWGQILVKDLPGKALKPLNMNHKSTKGHRIFMDDLSHGVEATIIDLGLSRMDAGDGGCGDNVHWTPFDEEVFMGEGDYQFDVYRIMKELAGGAWGSFHPVTNVLWLHYLLRKLMYSKGIKAPAAPRKAKGASEIPIARVAEVAFSEKDCYDCLVDIENWLGKFIAELAPINPKATFKGKGRRKATATPIKVSVHSGPSRAGEIVAYGVKKGWVQDTKLT</sequence>
<reference evidence="11 12" key="1">
    <citation type="submission" date="2014-04" db="EMBL/GenBank/DDBJ databases">
        <authorList>
            <consortium name="DOE Joint Genome Institute"/>
            <person name="Kuo A."/>
            <person name="Gay G."/>
            <person name="Dore J."/>
            <person name="Kohler A."/>
            <person name="Nagy L.G."/>
            <person name="Floudas D."/>
            <person name="Copeland A."/>
            <person name="Barry K.W."/>
            <person name="Cichocki N."/>
            <person name="Veneault-Fourrey C."/>
            <person name="LaButti K."/>
            <person name="Lindquist E.A."/>
            <person name="Lipzen A."/>
            <person name="Lundell T."/>
            <person name="Morin E."/>
            <person name="Murat C."/>
            <person name="Sun H."/>
            <person name="Tunlid A."/>
            <person name="Henrissat B."/>
            <person name="Grigoriev I.V."/>
            <person name="Hibbett D.S."/>
            <person name="Martin F."/>
            <person name="Nordberg H.P."/>
            <person name="Cantor M.N."/>
            <person name="Hua S.X."/>
        </authorList>
    </citation>
    <scope>NUCLEOTIDE SEQUENCE [LARGE SCALE GENOMIC DNA]</scope>
    <source>
        <strain evidence="12">h7</strain>
    </source>
</reference>
<evidence type="ECO:0000256" key="7">
    <source>
        <dbReference type="ARBA" id="ARBA00047899"/>
    </source>
</evidence>
<dbReference type="EC" id="2.7.11.1" evidence="1"/>
<feature type="region of interest" description="Disordered" evidence="9">
    <location>
        <begin position="41"/>
        <end position="64"/>
    </location>
</feature>
<dbReference type="Proteomes" id="UP000053424">
    <property type="component" value="Unassembled WGS sequence"/>
</dbReference>
<feature type="compositionally biased region" description="Polar residues" evidence="9">
    <location>
        <begin position="259"/>
        <end position="271"/>
    </location>
</feature>
<keyword evidence="3" id="KW-0808">Transferase</keyword>
<comment type="catalytic activity">
    <reaction evidence="8">
        <text>L-seryl-[protein] + ATP = O-phospho-L-seryl-[protein] + ADP + H(+)</text>
        <dbReference type="Rhea" id="RHEA:17989"/>
        <dbReference type="Rhea" id="RHEA-COMP:9863"/>
        <dbReference type="Rhea" id="RHEA-COMP:11604"/>
        <dbReference type="ChEBI" id="CHEBI:15378"/>
        <dbReference type="ChEBI" id="CHEBI:29999"/>
        <dbReference type="ChEBI" id="CHEBI:30616"/>
        <dbReference type="ChEBI" id="CHEBI:83421"/>
        <dbReference type="ChEBI" id="CHEBI:456216"/>
        <dbReference type="EC" id="2.7.11.1"/>
    </reaction>
</comment>
<dbReference type="STRING" id="686832.A0A0C2Y979"/>
<protein>
    <recommendedName>
        <fullName evidence="1">non-specific serine/threonine protein kinase</fullName>
        <ecNumber evidence="1">2.7.11.1</ecNumber>
    </recommendedName>
</protein>
<dbReference type="HOGENOM" id="CLU_015501_0_0_1"/>
<organism evidence="11 12">
    <name type="scientific">Hebeloma cylindrosporum</name>
    <dbReference type="NCBI Taxonomy" id="76867"/>
    <lineage>
        <taxon>Eukaryota</taxon>
        <taxon>Fungi</taxon>
        <taxon>Dikarya</taxon>
        <taxon>Basidiomycota</taxon>
        <taxon>Agaricomycotina</taxon>
        <taxon>Agaricomycetes</taxon>
        <taxon>Agaricomycetidae</taxon>
        <taxon>Agaricales</taxon>
        <taxon>Agaricineae</taxon>
        <taxon>Hymenogastraceae</taxon>
        <taxon>Hebeloma</taxon>
    </lineage>
</organism>
<proteinExistence type="predicted"/>
<evidence type="ECO:0000259" key="10">
    <source>
        <dbReference type="SMART" id="SM01331"/>
    </source>
</evidence>
<dbReference type="SMART" id="SM01331">
    <property type="entry name" value="DUF3635"/>
    <property type="match status" value="1"/>
</dbReference>
<evidence type="ECO:0000256" key="1">
    <source>
        <dbReference type="ARBA" id="ARBA00012513"/>
    </source>
</evidence>
<evidence type="ECO:0000256" key="4">
    <source>
        <dbReference type="ARBA" id="ARBA00022741"/>
    </source>
</evidence>
<dbReference type="AlphaFoldDB" id="A0A0C2Y979"/>
<evidence type="ECO:0000256" key="5">
    <source>
        <dbReference type="ARBA" id="ARBA00022777"/>
    </source>
</evidence>
<evidence type="ECO:0000256" key="9">
    <source>
        <dbReference type="SAM" id="MobiDB-lite"/>
    </source>
</evidence>
<dbReference type="InterPro" id="IPR011009">
    <property type="entry name" value="Kinase-like_dom_sf"/>
</dbReference>
<dbReference type="GO" id="GO:0072354">
    <property type="term" value="F:histone H3T3 kinase activity"/>
    <property type="evidence" value="ECO:0007669"/>
    <property type="project" value="TreeGrafter"/>
</dbReference>
<name>A0A0C2Y979_HEBCY</name>
<feature type="region of interest" description="Disordered" evidence="9">
    <location>
        <begin position="115"/>
        <end position="137"/>
    </location>
</feature>
<evidence type="ECO:0000313" key="12">
    <source>
        <dbReference type="Proteomes" id="UP000053424"/>
    </source>
</evidence>
<dbReference type="SUPFAM" id="SSF56112">
    <property type="entry name" value="Protein kinase-like (PK-like)"/>
    <property type="match status" value="1"/>
</dbReference>
<evidence type="ECO:0000256" key="3">
    <source>
        <dbReference type="ARBA" id="ARBA00022679"/>
    </source>
</evidence>
<feature type="domain" description="Serine/threonine-protein kinase haspin C-terminal" evidence="10">
    <location>
        <begin position="665"/>
        <end position="750"/>
    </location>
</feature>
<comment type="catalytic activity">
    <reaction evidence="7">
        <text>L-threonyl-[protein] + ATP = O-phospho-L-threonyl-[protein] + ADP + H(+)</text>
        <dbReference type="Rhea" id="RHEA:46608"/>
        <dbReference type="Rhea" id="RHEA-COMP:11060"/>
        <dbReference type="Rhea" id="RHEA-COMP:11605"/>
        <dbReference type="ChEBI" id="CHEBI:15378"/>
        <dbReference type="ChEBI" id="CHEBI:30013"/>
        <dbReference type="ChEBI" id="CHEBI:30616"/>
        <dbReference type="ChEBI" id="CHEBI:61977"/>
        <dbReference type="ChEBI" id="CHEBI:456216"/>
        <dbReference type="EC" id="2.7.11.1"/>
    </reaction>
</comment>
<dbReference type="PANTHER" id="PTHR24419">
    <property type="entry name" value="INTERLEUKIN-1 RECEPTOR-ASSOCIATED KINASE"/>
    <property type="match status" value="1"/>
</dbReference>
<accession>A0A0C2Y979</accession>
<dbReference type="InterPro" id="IPR024604">
    <property type="entry name" value="GSG2_C"/>
</dbReference>
<dbReference type="EMBL" id="KN831771">
    <property type="protein sequence ID" value="KIM46403.1"/>
    <property type="molecule type" value="Genomic_DNA"/>
</dbReference>
<gene>
    <name evidence="11" type="ORF">M413DRAFT_24133</name>
</gene>
<feature type="compositionally biased region" description="Polar residues" evidence="9">
    <location>
        <begin position="243"/>
        <end position="252"/>
    </location>
</feature>
<dbReference type="GO" id="GO:0000278">
    <property type="term" value="P:mitotic cell cycle"/>
    <property type="evidence" value="ECO:0007669"/>
    <property type="project" value="TreeGrafter"/>
</dbReference>
<feature type="compositionally biased region" description="Polar residues" evidence="9">
    <location>
        <begin position="179"/>
        <end position="189"/>
    </location>
</feature>
<evidence type="ECO:0000313" key="11">
    <source>
        <dbReference type="EMBL" id="KIM46403.1"/>
    </source>
</evidence>
<dbReference type="Gene3D" id="1.10.510.10">
    <property type="entry name" value="Transferase(Phosphotransferase) domain 1"/>
    <property type="match status" value="1"/>
</dbReference>
<keyword evidence="12" id="KW-1185">Reference proteome</keyword>
<keyword evidence="6" id="KW-0067">ATP-binding</keyword>
<dbReference type="OrthoDB" id="5327538at2759"/>
<dbReference type="GO" id="GO:0035556">
    <property type="term" value="P:intracellular signal transduction"/>
    <property type="evidence" value="ECO:0007669"/>
    <property type="project" value="TreeGrafter"/>
</dbReference>
<dbReference type="Gene3D" id="3.30.200.20">
    <property type="entry name" value="Phosphorylase Kinase, domain 1"/>
    <property type="match status" value="1"/>
</dbReference>
<evidence type="ECO:0000256" key="8">
    <source>
        <dbReference type="ARBA" id="ARBA00048679"/>
    </source>
</evidence>
<keyword evidence="5" id="KW-0418">Kinase</keyword>
<keyword evidence="2" id="KW-0723">Serine/threonine-protein kinase</keyword>
<evidence type="ECO:0000256" key="2">
    <source>
        <dbReference type="ARBA" id="ARBA00022527"/>
    </source>
</evidence>
<reference evidence="12" key="2">
    <citation type="submission" date="2015-01" db="EMBL/GenBank/DDBJ databases">
        <title>Evolutionary Origins and Diversification of the Mycorrhizal Mutualists.</title>
        <authorList>
            <consortium name="DOE Joint Genome Institute"/>
            <consortium name="Mycorrhizal Genomics Consortium"/>
            <person name="Kohler A."/>
            <person name="Kuo A."/>
            <person name="Nagy L.G."/>
            <person name="Floudas D."/>
            <person name="Copeland A."/>
            <person name="Barry K.W."/>
            <person name="Cichocki N."/>
            <person name="Veneault-Fourrey C."/>
            <person name="LaButti K."/>
            <person name="Lindquist E.A."/>
            <person name="Lipzen A."/>
            <person name="Lundell T."/>
            <person name="Morin E."/>
            <person name="Murat C."/>
            <person name="Riley R."/>
            <person name="Ohm R."/>
            <person name="Sun H."/>
            <person name="Tunlid A."/>
            <person name="Henrissat B."/>
            <person name="Grigoriev I.V."/>
            <person name="Hibbett D.S."/>
            <person name="Martin F."/>
        </authorList>
    </citation>
    <scope>NUCLEOTIDE SEQUENCE [LARGE SCALE GENOMIC DNA]</scope>
    <source>
        <strain evidence="12">h7</strain>
    </source>
</reference>
<feature type="region of interest" description="Disordered" evidence="9">
    <location>
        <begin position="326"/>
        <end position="362"/>
    </location>
</feature>
<keyword evidence="4" id="KW-0547">Nucleotide-binding</keyword>
<dbReference type="PANTHER" id="PTHR24419:SF18">
    <property type="entry name" value="SERINE_THREONINE-PROTEIN KINASE HASPIN"/>
    <property type="match status" value="1"/>
</dbReference>